<dbReference type="SUPFAM" id="SSF81383">
    <property type="entry name" value="F-box domain"/>
    <property type="match status" value="1"/>
</dbReference>
<accession>A0ABR4JGB5</accession>
<gene>
    <name evidence="1" type="ORF">BJY01DRAFT_219410</name>
</gene>
<evidence type="ECO:0000313" key="1">
    <source>
        <dbReference type="EMBL" id="KAL2839091.1"/>
    </source>
</evidence>
<sequence length="426" mass="49122">MPISMRLDSPLKTPDGAPYVNHLLRLNEQYHEHIAGPGCRNTEGYRAHDISVEDMRNCHTVQCVLRKPSGWRPAADDMDFEKEGDYFLTGLADRMPTSLWDMEIEPARHGVGDGLRSQTAFYIETTQEELDALGLPFHPTCFELFIQASKQILGKVDIDALARIRDRAVLEGKEFPVTHDDDVLSEQDQVWKHSPGLEYLVANPVFIPDLPPIIAAAIASNEGVSVQSSPFPQRQHNGPAPSEHDPFLLLPAELIHSIVWELDSRDIAALRLSSRAFTHLPISLWHHLIVTEMPYLYEAWSPHSAPYYWSTLLAPDVLAAKRARDKFHRELEDRTETIREDMPEIAEQWIEDNSKWEWPESPDRAEMLKLAPVKLPFAHTNWYQLYRDLVVHRDRLQGLRNRARIWDVVLQIVEAIRQFREEDMMR</sequence>
<evidence type="ECO:0000313" key="2">
    <source>
        <dbReference type="Proteomes" id="UP001610446"/>
    </source>
</evidence>
<organism evidence="1 2">
    <name type="scientific">Aspergillus pseudoustus</name>
    <dbReference type="NCBI Taxonomy" id="1810923"/>
    <lineage>
        <taxon>Eukaryota</taxon>
        <taxon>Fungi</taxon>
        <taxon>Dikarya</taxon>
        <taxon>Ascomycota</taxon>
        <taxon>Pezizomycotina</taxon>
        <taxon>Eurotiomycetes</taxon>
        <taxon>Eurotiomycetidae</taxon>
        <taxon>Eurotiales</taxon>
        <taxon>Aspergillaceae</taxon>
        <taxon>Aspergillus</taxon>
        <taxon>Aspergillus subgen. Nidulantes</taxon>
    </lineage>
</organism>
<protein>
    <recommendedName>
        <fullName evidence="3">F-box domain-containing protein</fullName>
    </recommendedName>
</protein>
<comment type="caution">
    <text evidence="1">The sequence shown here is derived from an EMBL/GenBank/DDBJ whole genome shotgun (WGS) entry which is preliminary data.</text>
</comment>
<dbReference type="InterPro" id="IPR036047">
    <property type="entry name" value="F-box-like_dom_sf"/>
</dbReference>
<name>A0ABR4JGB5_9EURO</name>
<dbReference type="Proteomes" id="UP001610446">
    <property type="component" value="Unassembled WGS sequence"/>
</dbReference>
<evidence type="ECO:0008006" key="3">
    <source>
        <dbReference type="Google" id="ProtNLM"/>
    </source>
</evidence>
<dbReference type="EMBL" id="JBFXLU010000137">
    <property type="protein sequence ID" value="KAL2839091.1"/>
    <property type="molecule type" value="Genomic_DNA"/>
</dbReference>
<keyword evidence="2" id="KW-1185">Reference proteome</keyword>
<feature type="non-terminal residue" evidence="1">
    <location>
        <position position="426"/>
    </location>
</feature>
<reference evidence="1 2" key="1">
    <citation type="submission" date="2024-07" db="EMBL/GenBank/DDBJ databases">
        <title>Section-level genome sequencing and comparative genomics of Aspergillus sections Usti and Cavernicolus.</title>
        <authorList>
            <consortium name="Lawrence Berkeley National Laboratory"/>
            <person name="Nybo J.L."/>
            <person name="Vesth T.C."/>
            <person name="Theobald S."/>
            <person name="Frisvad J.C."/>
            <person name="Larsen T.O."/>
            <person name="Kjaerboelling I."/>
            <person name="Rothschild-Mancinelli K."/>
            <person name="Lyhne E.K."/>
            <person name="Kogle M.E."/>
            <person name="Barry K."/>
            <person name="Clum A."/>
            <person name="Na H."/>
            <person name="Ledsgaard L."/>
            <person name="Lin J."/>
            <person name="Lipzen A."/>
            <person name="Kuo A."/>
            <person name="Riley R."/>
            <person name="Mondo S."/>
            <person name="Labutti K."/>
            <person name="Haridas S."/>
            <person name="Pangalinan J."/>
            <person name="Salamov A.A."/>
            <person name="Simmons B.A."/>
            <person name="Magnuson J.K."/>
            <person name="Chen J."/>
            <person name="Drula E."/>
            <person name="Henrissat B."/>
            <person name="Wiebenga A."/>
            <person name="Lubbers R.J."/>
            <person name="Gomes A.C."/>
            <person name="Makela M.R."/>
            <person name="Stajich J."/>
            <person name="Grigoriev I.V."/>
            <person name="Mortensen U.H."/>
            <person name="De Vries R.P."/>
            <person name="Baker S.E."/>
            <person name="Andersen M.R."/>
        </authorList>
    </citation>
    <scope>NUCLEOTIDE SEQUENCE [LARGE SCALE GENOMIC DNA]</scope>
    <source>
        <strain evidence="1 2">CBS 123904</strain>
    </source>
</reference>
<proteinExistence type="predicted"/>